<dbReference type="EMBL" id="BKCJ011133567">
    <property type="protein sequence ID" value="GFC91760.1"/>
    <property type="molecule type" value="Genomic_DNA"/>
</dbReference>
<reference evidence="3" key="1">
    <citation type="journal article" date="2019" name="Sci. Rep.">
        <title>Draft genome of Tanacetum cinerariifolium, the natural source of mosquito coil.</title>
        <authorList>
            <person name="Yamashiro T."/>
            <person name="Shiraishi A."/>
            <person name="Satake H."/>
            <person name="Nakayama K."/>
        </authorList>
    </citation>
    <scope>NUCLEOTIDE SEQUENCE</scope>
</reference>
<evidence type="ECO:0000259" key="2">
    <source>
        <dbReference type="Pfam" id="PF24626"/>
    </source>
</evidence>
<gene>
    <name evidence="3" type="ORF">Tci_863730</name>
</gene>
<dbReference type="PANTHER" id="PTHR46148:SF52">
    <property type="entry name" value="OS04G0603800 PROTEIN"/>
    <property type="match status" value="1"/>
</dbReference>
<evidence type="ECO:0000313" key="3">
    <source>
        <dbReference type="EMBL" id="GFC91760.1"/>
    </source>
</evidence>
<keyword evidence="1" id="KW-0175">Coiled coil</keyword>
<name>A0A699S2V1_TANCI</name>
<dbReference type="PANTHER" id="PTHR46148">
    <property type="entry name" value="CHROMO DOMAIN-CONTAINING PROTEIN"/>
    <property type="match status" value="1"/>
</dbReference>
<feature type="non-terminal residue" evidence="3">
    <location>
        <position position="1"/>
    </location>
</feature>
<dbReference type="InterPro" id="IPR056924">
    <property type="entry name" value="SH3_Tf2-1"/>
</dbReference>
<accession>A0A699S2V1</accession>
<dbReference type="AlphaFoldDB" id="A0A699S2V1"/>
<protein>
    <submittedName>
        <fullName evidence="3">Retrotransposable element Tf2</fullName>
    </submittedName>
</protein>
<evidence type="ECO:0000256" key="1">
    <source>
        <dbReference type="SAM" id="Coils"/>
    </source>
</evidence>
<feature type="coiled-coil region" evidence="1">
    <location>
        <begin position="29"/>
        <end position="63"/>
    </location>
</feature>
<dbReference type="Pfam" id="PF24626">
    <property type="entry name" value="SH3_Tf2-1"/>
    <property type="match status" value="1"/>
</dbReference>
<sequence>TAIKCTPFEIVYGQKPPLHLPYLHGESKVEALDRSLQAREETIKHLKENLHKAQNRMKQFADKHRSERSYKVGEWVYLKLQPYRQSSVEFRNNQKLAAKFYGPFSITAKIGQVAYTLQLPPNSAIHPTFHVALLKPHHGPLPPSTTLPLTHQLATNSKFPDKVLEIRTSKRHNAAYVEWHCYVS</sequence>
<organism evidence="3">
    <name type="scientific">Tanacetum cinerariifolium</name>
    <name type="common">Dalmatian daisy</name>
    <name type="synonym">Chrysanthemum cinerariifolium</name>
    <dbReference type="NCBI Taxonomy" id="118510"/>
    <lineage>
        <taxon>Eukaryota</taxon>
        <taxon>Viridiplantae</taxon>
        <taxon>Streptophyta</taxon>
        <taxon>Embryophyta</taxon>
        <taxon>Tracheophyta</taxon>
        <taxon>Spermatophyta</taxon>
        <taxon>Magnoliopsida</taxon>
        <taxon>eudicotyledons</taxon>
        <taxon>Gunneridae</taxon>
        <taxon>Pentapetalae</taxon>
        <taxon>asterids</taxon>
        <taxon>campanulids</taxon>
        <taxon>Asterales</taxon>
        <taxon>Asteraceae</taxon>
        <taxon>Asteroideae</taxon>
        <taxon>Anthemideae</taxon>
        <taxon>Anthemidinae</taxon>
        <taxon>Tanacetum</taxon>
    </lineage>
</organism>
<proteinExistence type="predicted"/>
<comment type="caution">
    <text evidence="3">The sequence shown here is derived from an EMBL/GenBank/DDBJ whole genome shotgun (WGS) entry which is preliminary data.</text>
</comment>
<feature type="domain" description="Tf2-1-like SH3-like" evidence="2">
    <location>
        <begin position="73"/>
        <end position="138"/>
    </location>
</feature>